<evidence type="ECO:0000256" key="1">
    <source>
        <dbReference type="ARBA" id="ARBA00007469"/>
    </source>
</evidence>
<dbReference type="PANTHER" id="PTHR11240">
    <property type="entry name" value="RIBONUCLEASE T2"/>
    <property type="match status" value="1"/>
</dbReference>
<dbReference type="GO" id="GO:0033897">
    <property type="term" value="F:ribonuclease T2 activity"/>
    <property type="evidence" value="ECO:0007669"/>
    <property type="project" value="UniProtKB-EC"/>
</dbReference>
<dbReference type="InterPro" id="IPR001568">
    <property type="entry name" value="RNase_T2-like"/>
</dbReference>
<accession>A0ABU0BRT5</accession>
<dbReference type="EC" id="4.6.1.19" evidence="4"/>
<keyword evidence="3" id="KW-0732">Signal</keyword>
<gene>
    <name evidence="4" type="ORF">QO002_003108</name>
</gene>
<organism evidence="4 5">
    <name type="scientific">Pararhizobium capsulatum DSM 1112</name>
    <dbReference type="NCBI Taxonomy" id="1121113"/>
    <lineage>
        <taxon>Bacteria</taxon>
        <taxon>Pseudomonadati</taxon>
        <taxon>Pseudomonadota</taxon>
        <taxon>Alphaproteobacteria</taxon>
        <taxon>Hyphomicrobiales</taxon>
        <taxon>Rhizobiaceae</taxon>
        <taxon>Rhizobium/Agrobacterium group</taxon>
        <taxon>Pararhizobium</taxon>
    </lineage>
</organism>
<protein>
    <submittedName>
        <fullName evidence="4">Ribonuclease T2</fullName>
        <ecNumber evidence="4">4.6.1.19</ecNumber>
    </submittedName>
</protein>
<evidence type="ECO:0000313" key="4">
    <source>
        <dbReference type="EMBL" id="MDQ0320970.1"/>
    </source>
</evidence>
<comment type="caution">
    <text evidence="4">The sequence shown here is derived from an EMBL/GenBank/DDBJ whole genome shotgun (WGS) entry which is preliminary data.</text>
</comment>
<dbReference type="EMBL" id="JAUSVF010000001">
    <property type="protein sequence ID" value="MDQ0320970.1"/>
    <property type="molecule type" value="Genomic_DNA"/>
</dbReference>
<dbReference type="Proteomes" id="UP001230207">
    <property type="component" value="Unassembled WGS sequence"/>
</dbReference>
<dbReference type="Gene3D" id="3.90.730.10">
    <property type="entry name" value="Ribonuclease T2-like"/>
    <property type="match status" value="1"/>
</dbReference>
<dbReference type="Pfam" id="PF00445">
    <property type="entry name" value="Ribonuclease_T2"/>
    <property type="match status" value="1"/>
</dbReference>
<evidence type="ECO:0000256" key="3">
    <source>
        <dbReference type="SAM" id="SignalP"/>
    </source>
</evidence>
<dbReference type="PROSITE" id="PS00530">
    <property type="entry name" value="RNASE_T2_1"/>
    <property type="match status" value="1"/>
</dbReference>
<dbReference type="InterPro" id="IPR036430">
    <property type="entry name" value="RNase_T2-like_sf"/>
</dbReference>
<dbReference type="RefSeq" id="WP_307231184.1">
    <property type="nucleotide sequence ID" value="NZ_JAUSVF010000001.1"/>
</dbReference>
<proteinExistence type="inferred from homology"/>
<feature type="signal peptide" evidence="3">
    <location>
        <begin position="1"/>
        <end position="26"/>
    </location>
</feature>
<dbReference type="PANTHER" id="PTHR11240:SF22">
    <property type="entry name" value="RIBONUCLEASE T2"/>
    <property type="match status" value="1"/>
</dbReference>
<evidence type="ECO:0000256" key="2">
    <source>
        <dbReference type="RuleBase" id="RU004328"/>
    </source>
</evidence>
<keyword evidence="4" id="KW-0456">Lyase</keyword>
<name>A0ABU0BRT5_9HYPH</name>
<dbReference type="SUPFAM" id="SSF55895">
    <property type="entry name" value="Ribonuclease Rh-like"/>
    <property type="match status" value="1"/>
</dbReference>
<dbReference type="InterPro" id="IPR018188">
    <property type="entry name" value="RNase_T2_His_AS_1"/>
</dbReference>
<sequence length="269" mass="28876">MMVVLKVLVRLMPVLALFLGASAVLAAQPVEKENSAGRTKVVFAVSWLPGFCDTQPERPECKGQTPDRFDATHFTLHGLWPVGKTYCGVDAAVRAQDGKKKWLELPKLELAEKTAVTLARVMPGVQPGFDRHQWVRSGQCYTSTAEAYFDVQLRYLEVLNSSAVGVLFNEKLGERITEQEVRQAVDVAFGPGAGARVRMQCAKAGETTVVTGLTFGLGDGEKPVAVDAAGGTAVTNATDTRAELSRLILAADATHGKCTSGIVYRAGRP</sequence>
<keyword evidence="5" id="KW-1185">Reference proteome</keyword>
<feature type="chain" id="PRO_5047493321" evidence="3">
    <location>
        <begin position="27"/>
        <end position="269"/>
    </location>
</feature>
<comment type="similarity">
    <text evidence="1 2">Belongs to the RNase T2 family.</text>
</comment>
<reference evidence="4 5" key="1">
    <citation type="submission" date="2023-07" db="EMBL/GenBank/DDBJ databases">
        <title>Genomic Encyclopedia of Type Strains, Phase IV (KMG-IV): sequencing the most valuable type-strain genomes for metagenomic binning, comparative biology and taxonomic classification.</title>
        <authorList>
            <person name="Goeker M."/>
        </authorList>
    </citation>
    <scope>NUCLEOTIDE SEQUENCE [LARGE SCALE GENOMIC DNA]</scope>
    <source>
        <strain evidence="4 5">DSM 1112</strain>
    </source>
</reference>
<evidence type="ECO:0000313" key="5">
    <source>
        <dbReference type="Proteomes" id="UP001230207"/>
    </source>
</evidence>